<comment type="caution">
    <text evidence="12">The sequence shown here is derived from an EMBL/GenBank/DDBJ whole genome shotgun (WGS) entry which is preliminary data.</text>
</comment>
<keyword evidence="6 10" id="KW-0560">Oxidoreductase</keyword>
<keyword evidence="12" id="KW-0808">Transferase</keyword>
<protein>
    <recommendedName>
        <fullName evidence="4 10">D-3-phosphoglycerate dehydrogenase</fullName>
        <ecNumber evidence="3 10">1.1.1.95</ecNumber>
    </recommendedName>
</protein>
<dbReference type="InterPro" id="IPR045865">
    <property type="entry name" value="ACT-like_dom_sf"/>
</dbReference>
<sequence>MPSVRPARPFFSSGPCAKRPGWSPKNFENAPLGRSHRSKIGKARLKEAIDRTRSLLGVPDEYRIGIVPASDTGAVEMAMWSMLGARPVDMLAWESFGQGWVTDAVKQLDLDVRIFDAPYGEIADLSAVDPAHDVVFTWNGTTSGVRVPNADWISDAREGIVICDATSAIFAQPLDWAKLDVITYSWQKVLGGEGAHGVLILSPHAVERLESYAPPRPLPKLFRLTKGGKLNESIFEGATINTPSMLCVEDYLDTLKWGARLGGLEALHARADANAAALSAWVGKTAWVDFLCTEPSLRSNTSVCLKIIDKTVTALDESEQRAFVKSMEKRLDAETAAYDIGGYRDAPPGLRIWCGATVETADIDALGEEAPKENMMPKVLVSDALSETAVNVFKERGVDVDYQPALGKDKEKLLSVIGDYDGLAVRSATKAMAPVIKAGKNLKVIGRAGIGVDNIDIPAATAAGIVVMNTPYGNAITTAEHAIAMMFALVRKIPQANQSTHAGKWEKSAFMGAEVFGKTLGVVGCGNIGSIVADRAIGLKMRVIAFDPFLTEERAIDLGVEKVDLETLLARADIVTLHTPLTDQTRNILSRENIAKLKSGVYVVNCARGGLVDEAALKDALDEGRIAGAALDVYEREPATEHPLFGHPRVVATPHLGASTKEAQENVAIQIAEQMADYLVRGAVSNSLNSPSVTAEEAPRLKPFIALAEKLGAFAGQLTESGIKDIEIAYEGEVASLNLKPLTAAVVAGVLKPMLLDVNVVNAPVIAKERGVSVAETVRSDADSYDSVIRLRIVTEQQDRTVSGTIFGGAPRIVEIKGVDMEASFAPWMLYTTNEDKPGYIGALGQTLGEAGLNIATFNLGRSAPGEGAIALVAVDEPITEEVLEKVQALPHVVQAKALGF</sequence>
<dbReference type="InterPro" id="IPR000192">
    <property type="entry name" value="Aminotrans_V_dom"/>
</dbReference>
<dbReference type="PROSITE" id="PS51671">
    <property type="entry name" value="ACT"/>
    <property type="match status" value="1"/>
</dbReference>
<dbReference type="Pfam" id="PF01842">
    <property type="entry name" value="ACT"/>
    <property type="match status" value="1"/>
</dbReference>
<evidence type="ECO:0000313" key="13">
    <source>
        <dbReference type="Proteomes" id="UP001642464"/>
    </source>
</evidence>
<dbReference type="PROSITE" id="PS00670">
    <property type="entry name" value="D_2_HYDROXYACID_DH_2"/>
    <property type="match status" value="1"/>
</dbReference>
<dbReference type="InterPro" id="IPR045626">
    <property type="entry name" value="PGDH_ASB_dom"/>
</dbReference>
<evidence type="ECO:0000256" key="5">
    <source>
        <dbReference type="ARBA" id="ARBA00022605"/>
    </source>
</evidence>
<dbReference type="Pfam" id="PF19304">
    <property type="entry name" value="PGDH_inter"/>
    <property type="match status" value="1"/>
</dbReference>
<keyword evidence="12" id="KW-0032">Aminotransferase</keyword>
<dbReference type="SUPFAM" id="SSF143548">
    <property type="entry name" value="Serine metabolism enzymes domain"/>
    <property type="match status" value="1"/>
</dbReference>
<dbReference type="EMBL" id="CAXAMM010016668">
    <property type="protein sequence ID" value="CAK9039442.1"/>
    <property type="molecule type" value="Genomic_DNA"/>
</dbReference>
<dbReference type="CDD" id="cd12173">
    <property type="entry name" value="PGDH_4"/>
    <property type="match status" value="1"/>
</dbReference>
<evidence type="ECO:0000256" key="7">
    <source>
        <dbReference type="ARBA" id="ARBA00023027"/>
    </source>
</evidence>
<dbReference type="Gene3D" id="3.30.1330.90">
    <property type="entry name" value="D-3-phosphoglycerate dehydrogenase, domain 3"/>
    <property type="match status" value="1"/>
</dbReference>
<gene>
    <name evidence="12" type="ORF">SCF082_LOCUS23075</name>
</gene>
<dbReference type="InterPro" id="IPR006140">
    <property type="entry name" value="D-isomer_DH_NAD-bd"/>
</dbReference>
<dbReference type="CDD" id="cd04902">
    <property type="entry name" value="ACT_3PGDH-xct"/>
    <property type="match status" value="1"/>
</dbReference>
<dbReference type="InterPro" id="IPR029009">
    <property type="entry name" value="ASB_dom_sf"/>
</dbReference>
<dbReference type="PROSITE" id="PS00671">
    <property type="entry name" value="D_2_HYDROXYACID_DH_3"/>
    <property type="match status" value="1"/>
</dbReference>
<dbReference type="InterPro" id="IPR029753">
    <property type="entry name" value="D-isomer_DH_CS"/>
</dbReference>
<keyword evidence="13" id="KW-1185">Reference proteome</keyword>
<dbReference type="Gene3D" id="3.40.640.10">
    <property type="entry name" value="Type I PLP-dependent aspartate aminotransferase-like (Major domain)"/>
    <property type="match status" value="1"/>
</dbReference>
<dbReference type="InterPro" id="IPR050857">
    <property type="entry name" value="D-2-hydroxyacid_DH"/>
</dbReference>
<dbReference type="NCBIfam" id="TIGR01327">
    <property type="entry name" value="PGDH"/>
    <property type="match status" value="1"/>
</dbReference>
<keyword evidence="5 10" id="KW-0028">Amino-acid biosynthesis</keyword>
<keyword evidence="7 10" id="KW-0520">NAD</keyword>
<dbReference type="Proteomes" id="UP001642464">
    <property type="component" value="Unassembled WGS sequence"/>
</dbReference>
<feature type="domain" description="ACT" evidence="11">
    <location>
        <begin position="829"/>
        <end position="901"/>
    </location>
</feature>
<dbReference type="InterPro" id="IPR015424">
    <property type="entry name" value="PyrdxlP-dep_Trfase"/>
</dbReference>
<dbReference type="InterPro" id="IPR006271">
    <property type="entry name" value="Pser_aminoTfrase_methanosarc"/>
</dbReference>
<dbReference type="Gene3D" id="3.40.50.720">
    <property type="entry name" value="NAD(P)-binding Rossmann-like Domain"/>
    <property type="match status" value="2"/>
</dbReference>
<dbReference type="Gene3D" id="3.90.1150.10">
    <property type="entry name" value="Aspartate Aminotransferase, domain 1"/>
    <property type="match status" value="1"/>
</dbReference>
<dbReference type="SUPFAM" id="SSF55021">
    <property type="entry name" value="ACT-like"/>
    <property type="match status" value="1"/>
</dbReference>
<reference evidence="12 13" key="1">
    <citation type="submission" date="2024-02" db="EMBL/GenBank/DDBJ databases">
        <authorList>
            <person name="Chen Y."/>
            <person name="Shah S."/>
            <person name="Dougan E. K."/>
            <person name="Thang M."/>
            <person name="Chan C."/>
        </authorList>
    </citation>
    <scope>NUCLEOTIDE SEQUENCE [LARGE SCALE GENOMIC DNA]</scope>
</reference>
<evidence type="ECO:0000256" key="8">
    <source>
        <dbReference type="ARBA" id="ARBA00023299"/>
    </source>
</evidence>
<name>A0ABP0LM65_9DINO</name>
<dbReference type="InterPro" id="IPR006236">
    <property type="entry name" value="PGDH"/>
</dbReference>
<dbReference type="CDD" id="cd01494">
    <property type="entry name" value="AAT_I"/>
    <property type="match status" value="1"/>
</dbReference>
<evidence type="ECO:0000259" key="11">
    <source>
        <dbReference type="PROSITE" id="PS51671"/>
    </source>
</evidence>
<dbReference type="EC" id="1.1.1.95" evidence="3 10"/>
<dbReference type="PANTHER" id="PTHR42789:SF1">
    <property type="entry name" value="D-ISOMER SPECIFIC 2-HYDROXYACID DEHYDROGENASE FAMILY PROTEIN (AFU_ORTHOLOGUE AFUA_6G10090)"/>
    <property type="match status" value="1"/>
</dbReference>
<dbReference type="Gene3D" id="3.30.70.260">
    <property type="match status" value="1"/>
</dbReference>
<dbReference type="Pfam" id="PF00389">
    <property type="entry name" value="2-Hacid_dh"/>
    <property type="match status" value="1"/>
</dbReference>
<evidence type="ECO:0000256" key="10">
    <source>
        <dbReference type="RuleBase" id="RU363003"/>
    </source>
</evidence>
<dbReference type="InterPro" id="IPR015421">
    <property type="entry name" value="PyrdxlP-dep_Trfase_major"/>
</dbReference>
<keyword evidence="8 10" id="KW-0718">Serine biosynthesis</keyword>
<comment type="pathway">
    <text evidence="1 10">Amino-acid biosynthesis; L-serine biosynthesis; L-serine from 3-phospho-D-glycerate: step 1/3.</text>
</comment>
<comment type="catalytic activity">
    <reaction evidence="9 10">
        <text>(2R)-3-phosphoglycerate + NAD(+) = 3-phosphooxypyruvate + NADH + H(+)</text>
        <dbReference type="Rhea" id="RHEA:12641"/>
        <dbReference type="ChEBI" id="CHEBI:15378"/>
        <dbReference type="ChEBI" id="CHEBI:18110"/>
        <dbReference type="ChEBI" id="CHEBI:57540"/>
        <dbReference type="ChEBI" id="CHEBI:57945"/>
        <dbReference type="ChEBI" id="CHEBI:58272"/>
        <dbReference type="EC" id="1.1.1.95"/>
    </reaction>
</comment>
<accession>A0ABP0LM65</accession>
<dbReference type="InterPro" id="IPR002912">
    <property type="entry name" value="ACT_dom"/>
</dbReference>
<dbReference type="NCBIfam" id="NF002841">
    <property type="entry name" value="PRK03080.1-2"/>
    <property type="match status" value="1"/>
</dbReference>
<evidence type="ECO:0000256" key="1">
    <source>
        <dbReference type="ARBA" id="ARBA00005216"/>
    </source>
</evidence>
<dbReference type="PROSITE" id="PS00065">
    <property type="entry name" value="D_2_HYDROXYACID_DH_1"/>
    <property type="match status" value="1"/>
</dbReference>
<dbReference type="SUPFAM" id="SSF51735">
    <property type="entry name" value="NAD(P)-binding Rossmann-fold domains"/>
    <property type="match status" value="1"/>
</dbReference>
<dbReference type="InterPro" id="IPR015422">
    <property type="entry name" value="PyrdxlP-dep_Trfase_small"/>
</dbReference>
<comment type="similarity">
    <text evidence="2 10">Belongs to the D-isomer specific 2-hydroxyacid dehydrogenase family.</text>
</comment>
<dbReference type="SUPFAM" id="SSF52283">
    <property type="entry name" value="Formate/glycerate dehydrogenase catalytic domain-like"/>
    <property type="match status" value="1"/>
</dbReference>
<dbReference type="GO" id="GO:0008483">
    <property type="term" value="F:transaminase activity"/>
    <property type="evidence" value="ECO:0007669"/>
    <property type="project" value="UniProtKB-KW"/>
</dbReference>
<evidence type="ECO:0000256" key="2">
    <source>
        <dbReference type="ARBA" id="ARBA00005854"/>
    </source>
</evidence>
<dbReference type="InterPro" id="IPR006139">
    <property type="entry name" value="D-isomer_2_OHA_DH_cat_dom"/>
</dbReference>
<evidence type="ECO:0000256" key="6">
    <source>
        <dbReference type="ARBA" id="ARBA00023002"/>
    </source>
</evidence>
<dbReference type="Pfam" id="PF00266">
    <property type="entry name" value="Aminotran_5"/>
    <property type="match status" value="1"/>
</dbReference>
<dbReference type="NCBIfam" id="TIGR01365">
    <property type="entry name" value="serC_2"/>
    <property type="match status" value="1"/>
</dbReference>
<evidence type="ECO:0000256" key="4">
    <source>
        <dbReference type="ARBA" id="ARBA00021582"/>
    </source>
</evidence>
<dbReference type="InterPro" id="IPR029752">
    <property type="entry name" value="D-isomer_DH_CS1"/>
</dbReference>
<dbReference type="PANTHER" id="PTHR42789">
    <property type="entry name" value="D-ISOMER SPECIFIC 2-HYDROXYACID DEHYDROGENASE FAMILY PROTEIN (AFU_ORTHOLOGUE AFUA_6G10090)"/>
    <property type="match status" value="1"/>
</dbReference>
<organism evidence="12 13">
    <name type="scientific">Durusdinium trenchii</name>
    <dbReference type="NCBI Taxonomy" id="1381693"/>
    <lineage>
        <taxon>Eukaryota</taxon>
        <taxon>Sar</taxon>
        <taxon>Alveolata</taxon>
        <taxon>Dinophyceae</taxon>
        <taxon>Suessiales</taxon>
        <taxon>Symbiodiniaceae</taxon>
        <taxon>Durusdinium</taxon>
    </lineage>
</organism>
<dbReference type="SUPFAM" id="SSF53383">
    <property type="entry name" value="PLP-dependent transferases"/>
    <property type="match status" value="1"/>
</dbReference>
<evidence type="ECO:0000256" key="9">
    <source>
        <dbReference type="ARBA" id="ARBA00048731"/>
    </source>
</evidence>
<evidence type="ECO:0000313" key="12">
    <source>
        <dbReference type="EMBL" id="CAK9039442.1"/>
    </source>
</evidence>
<proteinExistence type="inferred from homology"/>
<dbReference type="Pfam" id="PF02826">
    <property type="entry name" value="2-Hacid_dh_C"/>
    <property type="match status" value="1"/>
</dbReference>
<dbReference type="InterPro" id="IPR036291">
    <property type="entry name" value="NAD(P)-bd_dom_sf"/>
</dbReference>
<evidence type="ECO:0000256" key="3">
    <source>
        <dbReference type="ARBA" id="ARBA00013143"/>
    </source>
</evidence>